<proteinExistence type="predicted"/>
<evidence type="ECO:0000313" key="2">
    <source>
        <dbReference type="EnsemblPlants" id="AES98488"/>
    </source>
</evidence>
<gene>
    <name evidence="1" type="ordered locus">MTR_5g069170</name>
</gene>
<protein>
    <submittedName>
        <fullName evidence="1 2">Uncharacterized protein</fullName>
    </submittedName>
</protein>
<dbReference type="HOGENOM" id="CLU_3109448_0_0_1"/>
<keyword evidence="3" id="KW-1185">Reference proteome</keyword>
<dbReference type="AlphaFoldDB" id="G7KDZ7"/>
<name>G7KDZ7_MEDTR</name>
<reference evidence="1 3" key="1">
    <citation type="journal article" date="2011" name="Nature">
        <title>The Medicago genome provides insight into the evolution of rhizobial symbioses.</title>
        <authorList>
            <person name="Young N.D."/>
            <person name="Debelle F."/>
            <person name="Oldroyd G.E."/>
            <person name="Geurts R."/>
            <person name="Cannon S.B."/>
            <person name="Udvardi M.K."/>
            <person name="Benedito V.A."/>
            <person name="Mayer K.F."/>
            <person name="Gouzy J."/>
            <person name="Schoof H."/>
            <person name="Van de Peer Y."/>
            <person name="Proost S."/>
            <person name="Cook D.R."/>
            <person name="Meyers B.C."/>
            <person name="Spannagl M."/>
            <person name="Cheung F."/>
            <person name="De Mita S."/>
            <person name="Krishnakumar V."/>
            <person name="Gundlach H."/>
            <person name="Zhou S."/>
            <person name="Mudge J."/>
            <person name="Bharti A.K."/>
            <person name="Murray J.D."/>
            <person name="Naoumkina M.A."/>
            <person name="Rosen B."/>
            <person name="Silverstein K.A."/>
            <person name="Tang H."/>
            <person name="Rombauts S."/>
            <person name="Zhao P.X."/>
            <person name="Zhou P."/>
            <person name="Barbe V."/>
            <person name="Bardou P."/>
            <person name="Bechner M."/>
            <person name="Bellec A."/>
            <person name="Berger A."/>
            <person name="Berges H."/>
            <person name="Bidwell S."/>
            <person name="Bisseling T."/>
            <person name="Choisne N."/>
            <person name="Couloux A."/>
            <person name="Denny R."/>
            <person name="Deshpande S."/>
            <person name="Dai X."/>
            <person name="Doyle J.J."/>
            <person name="Dudez A.M."/>
            <person name="Farmer A.D."/>
            <person name="Fouteau S."/>
            <person name="Franken C."/>
            <person name="Gibelin C."/>
            <person name="Gish J."/>
            <person name="Goldstein S."/>
            <person name="Gonzalez A.J."/>
            <person name="Green P.J."/>
            <person name="Hallab A."/>
            <person name="Hartog M."/>
            <person name="Hua A."/>
            <person name="Humphray S.J."/>
            <person name="Jeong D.H."/>
            <person name="Jing Y."/>
            <person name="Jocker A."/>
            <person name="Kenton S.M."/>
            <person name="Kim D.J."/>
            <person name="Klee K."/>
            <person name="Lai H."/>
            <person name="Lang C."/>
            <person name="Lin S."/>
            <person name="Macmil S.L."/>
            <person name="Magdelenat G."/>
            <person name="Matthews L."/>
            <person name="McCorrison J."/>
            <person name="Monaghan E.L."/>
            <person name="Mun J.H."/>
            <person name="Najar F.Z."/>
            <person name="Nicholson C."/>
            <person name="Noirot C."/>
            <person name="O'Bleness M."/>
            <person name="Paule C.R."/>
            <person name="Poulain J."/>
            <person name="Prion F."/>
            <person name="Qin B."/>
            <person name="Qu C."/>
            <person name="Retzel E.F."/>
            <person name="Riddle C."/>
            <person name="Sallet E."/>
            <person name="Samain S."/>
            <person name="Samson N."/>
            <person name="Sanders I."/>
            <person name="Saurat O."/>
            <person name="Scarpelli C."/>
            <person name="Schiex T."/>
            <person name="Segurens B."/>
            <person name="Severin A.J."/>
            <person name="Sherrier D.J."/>
            <person name="Shi R."/>
            <person name="Sims S."/>
            <person name="Singer S.R."/>
            <person name="Sinharoy S."/>
            <person name="Sterck L."/>
            <person name="Viollet A."/>
            <person name="Wang B.B."/>
            <person name="Wang K."/>
            <person name="Wang M."/>
            <person name="Wang X."/>
            <person name="Warfsmann J."/>
            <person name="Weissenbach J."/>
            <person name="White D.D."/>
            <person name="White J.D."/>
            <person name="Wiley G.B."/>
            <person name="Wincker P."/>
            <person name="Xing Y."/>
            <person name="Yang L."/>
            <person name="Yao Z."/>
            <person name="Ying F."/>
            <person name="Zhai J."/>
            <person name="Zhou L."/>
            <person name="Zuber A."/>
            <person name="Denarie J."/>
            <person name="Dixon R.A."/>
            <person name="May G.D."/>
            <person name="Schwartz D.C."/>
            <person name="Rogers J."/>
            <person name="Quetier F."/>
            <person name="Town C.D."/>
            <person name="Roe B.A."/>
        </authorList>
    </citation>
    <scope>NUCLEOTIDE SEQUENCE [LARGE SCALE GENOMIC DNA]</scope>
    <source>
        <strain evidence="1">A17</strain>
        <strain evidence="2 3">cv. Jemalong A17</strain>
    </source>
</reference>
<reference evidence="1 3" key="2">
    <citation type="journal article" date="2014" name="BMC Genomics">
        <title>An improved genome release (version Mt4.0) for the model legume Medicago truncatula.</title>
        <authorList>
            <person name="Tang H."/>
            <person name="Krishnakumar V."/>
            <person name="Bidwell S."/>
            <person name="Rosen B."/>
            <person name="Chan A."/>
            <person name="Zhou S."/>
            <person name="Gentzbittel L."/>
            <person name="Childs K.L."/>
            <person name="Yandell M."/>
            <person name="Gundlach H."/>
            <person name="Mayer K.F."/>
            <person name="Schwartz D.C."/>
            <person name="Town C.D."/>
        </authorList>
    </citation>
    <scope>GENOME REANNOTATION</scope>
    <source>
        <strain evidence="2 3">cv. Jemalong A17</strain>
    </source>
</reference>
<dbReference type="EnsemblPlants" id="AES98488">
    <property type="protein sequence ID" value="AES98488"/>
    <property type="gene ID" value="MTR_5g069170"/>
</dbReference>
<organism evidence="1 3">
    <name type="scientific">Medicago truncatula</name>
    <name type="common">Barrel medic</name>
    <name type="synonym">Medicago tribuloides</name>
    <dbReference type="NCBI Taxonomy" id="3880"/>
    <lineage>
        <taxon>Eukaryota</taxon>
        <taxon>Viridiplantae</taxon>
        <taxon>Streptophyta</taxon>
        <taxon>Embryophyta</taxon>
        <taxon>Tracheophyta</taxon>
        <taxon>Spermatophyta</taxon>
        <taxon>Magnoliopsida</taxon>
        <taxon>eudicotyledons</taxon>
        <taxon>Gunneridae</taxon>
        <taxon>Pentapetalae</taxon>
        <taxon>rosids</taxon>
        <taxon>fabids</taxon>
        <taxon>Fabales</taxon>
        <taxon>Fabaceae</taxon>
        <taxon>Papilionoideae</taxon>
        <taxon>50 kb inversion clade</taxon>
        <taxon>NPAAA clade</taxon>
        <taxon>Hologalegina</taxon>
        <taxon>IRL clade</taxon>
        <taxon>Trifolieae</taxon>
        <taxon>Medicago</taxon>
    </lineage>
</organism>
<dbReference type="EMBL" id="CM001221">
    <property type="protein sequence ID" value="AES98488.1"/>
    <property type="molecule type" value="Genomic_DNA"/>
</dbReference>
<evidence type="ECO:0000313" key="1">
    <source>
        <dbReference type="EMBL" id="AES98488.1"/>
    </source>
</evidence>
<reference evidence="2" key="3">
    <citation type="submission" date="2015-04" db="UniProtKB">
        <authorList>
            <consortium name="EnsemblPlants"/>
        </authorList>
    </citation>
    <scope>IDENTIFICATION</scope>
    <source>
        <strain evidence="2">cv. Jemalong A17</strain>
    </source>
</reference>
<accession>G7KDZ7</accession>
<evidence type="ECO:0000313" key="3">
    <source>
        <dbReference type="Proteomes" id="UP000002051"/>
    </source>
</evidence>
<sequence length="51" mass="5966">MRMLKNEDKGEGQLFKWRGGEREVIPTPCVGHLVGGIYFSSRFMREISYQM</sequence>
<dbReference type="Proteomes" id="UP000002051">
    <property type="component" value="Chromosome 5"/>
</dbReference>
<dbReference type="PaxDb" id="3880-AES98488"/>